<keyword evidence="1" id="KW-1133">Transmembrane helix</keyword>
<dbReference type="EMBL" id="LFXA01000009">
    <property type="protein sequence ID" value="KNB51641.1"/>
    <property type="molecule type" value="Genomic_DNA"/>
</dbReference>
<gene>
    <name evidence="2" type="ORF">AC230_14940</name>
</gene>
<keyword evidence="3" id="KW-1185">Reference proteome</keyword>
<proteinExistence type="predicted"/>
<dbReference type="Pfam" id="PF19943">
    <property type="entry name" value="DUF6405"/>
    <property type="match status" value="1"/>
</dbReference>
<sequence length="67" mass="7197">MTKAPFVTMTAATAVLGTALGSLALQLRADGYEQYVESVATFSVLMYVTAALVVVTWVRDGRRRQSG</sequence>
<comment type="caution">
    <text evidence="2">The sequence shown here is derived from an EMBL/GenBank/DDBJ whole genome shotgun (WGS) entry which is preliminary data.</text>
</comment>
<reference evidence="3" key="1">
    <citation type="submission" date="2015-07" db="EMBL/GenBank/DDBJ databases">
        <title>Draft genome sequence of Streptomyces sp. CMAA 1322, a bacterium isolated from Caatinga biome, from dry forest semiarid of Brazil.</title>
        <authorList>
            <person name="Santos S.N."/>
            <person name="Gacesa R."/>
            <person name="Taketani R.G."/>
            <person name="Long P.F."/>
            <person name="Melo I.S."/>
        </authorList>
    </citation>
    <scope>NUCLEOTIDE SEQUENCE [LARGE SCALE GENOMIC DNA]</scope>
    <source>
        <strain evidence="3">CMAA 1322</strain>
    </source>
</reference>
<dbReference type="OrthoDB" id="4321498at2"/>
<dbReference type="InterPro" id="IPR045643">
    <property type="entry name" value="DUF6405"/>
</dbReference>
<evidence type="ECO:0000256" key="1">
    <source>
        <dbReference type="SAM" id="Phobius"/>
    </source>
</evidence>
<keyword evidence="1" id="KW-0812">Transmembrane</keyword>
<dbReference type="RefSeq" id="WP_049716651.1">
    <property type="nucleotide sequence ID" value="NZ_LFXA01000009.1"/>
</dbReference>
<accession>A0A0K9XEX9</accession>
<dbReference type="PATRIC" id="fig|1678637.3.peg.3222"/>
<dbReference type="AlphaFoldDB" id="A0A0K9XEX9"/>
<dbReference type="STRING" id="1678637.AC230_14940"/>
<organism evidence="2 3">
    <name type="scientific">Streptomyces caatingaensis</name>
    <dbReference type="NCBI Taxonomy" id="1678637"/>
    <lineage>
        <taxon>Bacteria</taxon>
        <taxon>Bacillati</taxon>
        <taxon>Actinomycetota</taxon>
        <taxon>Actinomycetes</taxon>
        <taxon>Kitasatosporales</taxon>
        <taxon>Streptomycetaceae</taxon>
        <taxon>Streptomyces</taxon>
    </lineage>
</organism>
<evidence type="ECO:0000313" key="2">
    <source>
        <dbReference type="EMBL" id="KNB51641.1"/>
    </source>
</evidence>
<dbReference type="Proteomes" id="UP000037288">
    <property type="component" value="Unassembled WGS sequence"/>
</dbReference>
<feature type="transmembrane region" description="Helical" evidence="1">
    <location>
        <begin position="39"/>
        <end position="58"/>
    </location>
</feature>
<evidence type="ECO:0000313" key="3">
    <source>
        <dbReference type="Proteomes" id="UP000037288"/>
    </source>
</evidence>
<keyword evidence="1" id="KW-0472">Membrane</keyword>
<protein>
    <submittedName>
        <fullName evidence="2">Membrane protein</fullName>
    </submittedName>
</protein>
<name>A0A0K9XEX9_9ACTN</name>